<dbReference type="InterPro" id="IPR025454">
    <property type="entry name" value="DUF4275"/>
</dbReference>
<sequence length="141" mass="16914">MEVIDKLKSKNIKVTEVDKWGPYFRKRWEDSFAGHMSYDEKKAIYLYDDDGACGFLWHIFSYEKRKCLKGEEAKRAFDVERKDFCYIFYQLSDVVLILEKASGLIASDLDTEFDVYVADKEFNWTYVKTHEEEYGPYFCRR</sequence>
<organism evidence="1 2">
    <name type="scientific">Acetivibrio thermocellus AD2</name>
    <dbReference type="NCBI Taxonomy" id="1138384"/>
    <lineage>
        <taxon>Bacteria</taxon>
        <taxon>Bacillati</taxon>
        <taxon>Bacillota</taxon>
        <taxon>Clostridia</taxon>
        <taxon>Eubacteriales</taxon>
        <taxon>Oscillospiraceae</taxon>
        <taxon>Acetivibrio</taxon>
    </lineage>
</organism>
<evidence type="ECO:0000313" key="1">
    <source>
        <dbReference type="EMBL" id="PFH01345.1"/>
    </source>
</evidence>
<dbReference type="AlphaFoldDB" id="A0AB36TES1"/>
<dbReference type="GeneID" id="35803797"/>
<name>A0AB36TES1_ACETH</name>
<accession>A0AB36TES1</accession>
<dbReference type="EMBL" id="PDBW01000001">
    <property type="protein sequence ID" value="PFH01345.1"/>
    <property type="molecule type" value="Genomic_DNA"/>
</dbReference>
<evidence type="ECO:0000313" key="2">
    <source>
        <dbReference type="Proteomes" id="UP000223596"/>
    </source>
</evidence>
<reference evidence="1 2" key="1">
    <citation type="submission" date="2017-09" db="EMBL/GenBank/DDBJ databases">
        <title>Evaluation of Pacific Biosciences Sequencing Technology to Finishing C. thermocellum Genome Sequences.</title>
        <authorList>
            <person name="Brown S."/>
        </authorList>
    </citation>
    <scope>NUCLEOTIDE SEQUENCE [LARGE SCALE GENOMIC DNA]</scope>
    <source>
        <strain evidence="1 2">AD2</strain>
    </source>
</reference>
<dbReference type="RefSeq" id="WP_003513193.1">
    <property type="nucleotide sequence ID" value="NZ_CP013828.1"/>
</dbReference>
<protein>
    <submittedName>
        <fullName evidence="1">Uncharacterized protein DUF4275</fullName>
    </submittedName>
</protein>
<gene>
    <name evidence="1" type="ORF">M972_1175</name>
</gene>
<dbReference type="Proteomes" id="UP000223596">
    <property type="component" value="Unassembled WGS sequence"/>
</dbReference>
<proteinExistence type="predicted"/>
<comment type="caution">
    <text evidence="1">The sequence shown here is derived from an EMBL/GenBank/DDBJ whole genome shotgun (WGS) entry which is preliminary data.</text>
</comment>
<dbReference type="Pfam" id="PF14101">
    <property type="entry name" value="DUF4275"/>
    <property type="match status" value="1"/>
</dbReference>